<dbReference type="Proteomes" id="UP000216074">
    <property type="component" value="Unassembled WGS sequence"/>
</dbReference>
<dbReference type="EMBL" id="MWWY01000026">
    <property type="protein sequence ID" value="OZG63970.1"/>
    <property type="molecule type" value="Genomic_DNA"/>
</dbReference>
<dbReference type="InterPro" id="IPR001647">
    <property type="entry name" value="HTH_TetR"/>
</dbReference>
<keyword evidence="7" id="KW-1185">Reference proteome</keyword>
<dbReference type="InterPro" id="IPR050109">
    <property type="entry name" value="HTH-type_TetR-like_transc_reg"/>
</dbReference>
<dbReference type="Gene3D" id="1.10.357.10">
    <property type="entry name" value="Tetracycline Repressor, domain 2"/>
    <property type="match status" value="1"/>
</dbReference>
<name>A0A261FXQ6_9BIFI</name>
<dbReference type="Pfam" id="PF00440">
    <property type="entry name" value="TetR_N"/>
    <property type="match status" value="1"/>
</dbReference>
<dbReference type="InterPro" id="IPR009057">
    <property type="entry name" value="Homeodomain-like_sf"/>
</dbReference>
<dbReference type="GO" id="GO:0000976">
    <property type="term" value="F:transcription cis-regulatory region binding"/>
    <property type="evidence" value="ECO:0007669"/>
    <property type="project" value="TreeGrafter"/>
</dbReference>
<dbReference type="SUPFAM" id="SSF46689">
    <property type="entry name" value="Homeodomain-like"/>
    <property type="match status" value="1"/>
</dbReference>
<gene>
    <name evidence="6" type="ORF">BHAP_1473</name>
</gene>
<dbReference type="PROSITE" id="PS50977">
    <property type="entry name" value="HTH_TETR_2"/>
    <property type="match status" value="1"/>
</dbReference>
<dbReference type="SUPFAM" id="SSF48498">
    <property type="entry name" value="Tetracyclin repressor-like, C-terminal domain"/>
    <property type="match status" value="1"/>
</dbReference>
<evidence type="ECO:0000256" key="2">
    <source>
        <dbReference type="ARBA" id="ARBA00023125"/>
    </source>
</evidence>
<accession>A0A261FXQ6</accession>
<feature type="domain" description="HTH tetR-type" evidence="5">
    <location>
        <begin position="20"/>
        <end position="80"/>
    </location>
</feature>
<feature type="DNA-binding region" description="H-T-H motif" evidence="4">
    <location>
        <begin position="43"/>
        <end position="62"/>
    </location>
</feature>
<organism evidence="6 7">
    <name type="scientific">Bifidobacterium hapali</name>
    <dbReference type="NCBI Taxonomy" id="1630172"/>
    <lineage>
        <taxon>Bacteria</taxon>
        <taxon>Bacillati</taxon>
        <taxon>Actinomycetota</taxon>
        <taxon>Actinomycetes</taxon>
        <taxon>Bifidobacteriales</taxon>
        <taxon>Bifidobacteriaceae</taxon>
        <taxon>Bifidobacterium</taxon>
    </lineage>
</organism>
<dbReference type="InterPro" id="IPR036271">
    <property type="entry name" value="Tet_transcr_reg_TetR-rel_C_sf"/>
</dbReference>
<evidence type="ECO:0000313" key="7">
    <source>
        <dbReference type="Proteomes" id="UP000216074"/>
    </source>
</evidence>
<protein>
    <submittedName>
        <fullName evidence="6">Transcriptional regulator, TetR family</fullName>
    </submittedName>
</protein>
<evidence type="ECO:0000259" key="5">
    <source>
        <dbReference type="PROSITE" id="PS50977"/>
    </source>
</evidence>
<sequence>MTTDMLATAMPTPRAARMREATDRKIMQATLDILMSDGIGAATIEEVSRRSGVAKTTIYRRYRNTDDLLHHLQIEAASVPDFADLTPTRDGVRLMLERIAASFNGEIGLKAVGVVLSTSNELLRGMARQMIEPAMDRFAGFVARGVTAGAFRRDVDARFLFGSVLGSMLACKALAPDDAGAAASAWAERMTSLLWPALVG</sequence>
<reference evidence="6 7" key="1">
    <citation type="journal article" date="2017" name="BMC Genomics">
        <title>Comparative genomic and phylogenomic analyses of the Bifidobacteriaceae family.</title>
        <authorList>
            <person name="Lugli G.A."/>
            <person name="Milani C."/>
            <person name="Turroni F."/>
            <person name="Duranti S."/>
            <person name="Mancabelli L."/>
            <person name="Mangifesta M."/>
            <person name="Ferrario C."/>
            <person name="Modesto M."/>
            <person name="Mattarelli P."/>
            <person name="Jiri K."/>
            <person name="van Sinderen D."/>
            <person name="Ventura M."/>
        </authorList>
    </citation>
    <scope>NUCLEOTIDE SEQUENCE [LARGE SCALE GENOMIC DNA]</scope>
    <source>
        <strain evidence="6 7">DSM 100202</strain>
    </source>
</reference>
<dbReference type="AlphaFoldDB" id="A0A261FXQ6"/>
<dbReference type="RefSeq" id="WP_094730079.1">
    <property type="nucleotide sequence ID" value="NZ_MWWY01000026.1"/>
</dbReference>
<dbReference type="PANTHER" id="PTHR30055:SF234">
    <property type="entry name" value="HTH-TYPE TRANSCRIPTIONAL REGULATOR BETI"/>
    <property type="match status" value="1"/>
</dbReference>
<keyword evidence="2 4" id="KW-0238">DNA-binding</keyword>
<evidence type="ECO:0000313" key="6">
    <source>
        <dbReference type="EMBL" id="OZG63970.1"/>
    </source>
</evidence>
<dbReference type="Gene3D" id="1.10.10.60">
    <property type="entry name" value="Homeodomain-like"/>
    <property type="match status" value="1"/>
</dbReference>
<evidence type="ECO:0000256" key="3">
    <source>
        <dbReference type="ARBA" id="ARBA00023163"/>
    </source>
</evidence>
<evidence type="ECO:0000256" key="4">
    <source>
        <dbReference type="PROSITE-ProRule" id="PRU00335"/>
    </source>
</evidence>
<keyword evidence="1" id="KW-0805">Transcription regulation</keyword>
<evidence type="ECO:0000256" key="1">
    <source>
        <dbReference type="ARBA" id="ARBA00023015"/>
    </source>
</evidence>
<comment type="caution">
    <text evidence="6">The sequence shown here is derived from an EMBL/GenBank/DDBJ whole genome shotgun (WGS) entry which is preliminary data.</text>
</comment>
<dbReference type="GO" id="GO:0003700">
    <property type="term" value="F:DNA-binding transcription factor activity"/>
    <property type="evidence" value="ECO:0007669"/>
    <property type="project" value="TreeGrafter"/>
</dbReference>
<proteinExistence type="predicted"/>
<dbReference type="OrthoDB" id="9796019at2"/>
<dbReference type="PANTHER" id="PTHR30055">
    <property type="entry name" value="HTH-TYPE TRANSCRIPTIONAL REGULATOR RUTR"/>
    <property type="match status" value="1"/>
</dbReference>
<keyword evidence="3" id="KW-0804">Transcription</keyword>